<dbReference type="GeneID" id="94840304"/>
<protein>
    <recommendedName>
        <fullName evidence="4">Right handed beta helix domain-containing protein</fullName>
    </recommendedName>
</protein>
<keyword evidence="1" id="KW-0472">Membrane</keyword>
<keyword evidence="1" id="KW-1133">Transmembrane helix</keyword>
<dbReference type="RefSeq" id="XP_068358035.1">
    <property type="nucleotide sequence ID" value="XM_068505600.1"/>
</dbReference>
<evidence type="ECO:0000313" key="2">
    <source>
        <dbReference type="EMBL" id="OHT04899.1"/>
    </source>
</evidence>
<evidence type="ECO:0008006" key="4">
    <source>
        <dbReference type="Google" id="ProtNLM"/>
    </source>
</evidence>
<proteinExistence type="predicted"/>
<name>A0A1J4K0Y9_9EUKA</name>
<organism evidence="2 3">
    <name type="scientific">Tritrichomonas foetus</name>
    <dbReference type="NCBI Taxonomy" id="1144522"/>
    <lineage>
        <taxon>Eukaryota</taxon>
        <taxon>Metamonada</taxon>
        <taxon>Parabasalia</taxon>
        <taxon>Tritrichomonadida</taxon>
        <taxon>Tritrichomonadidae</taxon>
        <taxon>Tritrichomonas</taxon>
    </lineage>
</organism>
<keyword evidence="3" id="KW-1185">Reference proteome</keyword>
<evidence type="ECO:0000313" key="3">
    <source>
        <dbReference type="Proteomes" id="UP000179807"/>
    </source>
</evidence>
<gene>
    <name evidence="2" type="ORF">TRFO_27515</name>
</gene>
<accession>A0A1J4K0Y9</accession>
<dbReference type="EMBL" id="MLAK01000777">
    <property type="protein sequence ID" value="OHT04899.1"/>
    <property type="molecule type" value="Genomic_DNA"/>
</dbReference>
<dbReference type="VEuPathDB" id="TrichDB:TRFO_27515"/>
<keyword evidence="1" id="KW-0812">Transmembrane</keyword>
<comment type="caution">
    <text evidence="2">The sequence shown here is derived from an EMBL/GenBank/DDBJ whole genome shotgun (WGS) entry which is preliminary data.</text>
</comment>
<reference evidence="2" key="1">
    <citation type="submission" date="2016-10" db="EMBL/GenBank/DDBJ databases">
        <authorList>
            <person name="Benchimol M."/>
            <person name="Almeida L.G."/>
            <person name="Vasconcelos A.T."/>
            <person name="Perreira-Neves A."/>
            <person name="Rosa I.A."/>
            <person name="Tasca T."/>
            <person name="Bogo M.R."/>
            <person name="de Souza W."/>
        </authorList>
    </citation>
    <scope>NUCLEOTIDE SEQUENCE [LARGE SCALE GENOMIC DNA]</scope>
    <source>
        <strain evidence="2">K</strain>
    </source>
</reference>
<feature type="transmembrane region" description="Helical" evidence="1">
    <location>
        <begin position="332"/>
        <end position="358"/>
    </location>
</feature>
<sequence>MFFFLFYFFPGSKSLISKNNCHLGPLYDHCSSLSETFDGKDVTYQSHVFTATPGIAVSFVNCKFINHNLFGVEYGLFYSFSANIKADFTLCSFIDNTVTSTKVPLILASDNLYDYESSISKGVCNIAFCKFTGNLVHYPGLLRICTSNVTIHSSVFENSGKSSIIGLRPKNVVSVDSPNAFSRCNISHCTFRNSYEFLQHSVLSLHVNRLMHIEKCSFINCGTESTNSITVSDSNDFASKRIIKDCCFLDRFPGKIHISINCPVYLLGRIIFSSSKKKMTDYFKHTSTLIITEAEILYEQSTCTVIPKTFTEEFVVDNANDANSPDSDTFKLIRVVVIFASVGMLIILAIVIIAFVFLNNIIVSSSNGNNFITIEEVFMNQQISSPTPISDHESSDSLDG</sequence>
<evidence type="ECO:0000256" key="1">
    <source>
        <dbReference type="SAM" id="Phobius"/>
    </source>
</evidence>
<dbReference type="Proteomes" id="UP000179807">
    <property type="component" value="Unassembled WGS sequence"/>
</dbReference>
<dbReference type="AlphaFoldDB" id="A0A1J4K0Y9"/>